<feature type="transmembrane region" description="Helical" evidence="7">
    <location>
        <begin position="346"/>
        <end position="366"/>
    </location>
</feature>
<evidence type="ECO:0000313" key="10">
    <source>
        <dbReference type="EMBL" id="KAA2265690.1"/>
    </source>
</evidence>
<dbReference type="InterPro" id="IPR025857">
    <property type="entry name" value="MacB_PCD"/>
</dbReference>
<dbReference type="PANTHER" id="PTHR30572:SF4">
    <property type="entry name" value="ABC TRANSPORTER PERMEASE YTRF"/>
    <property type="match status" value="1"/>
</dbReference>
<evidence type="ECO:0000256" key="4">
    <source>
        <dbReference type="ARBA" id="ARBA00022989"/>
    </source>
</evidence>
<feature type="transmembrane region" description="Helical" evidence="7">
    <location>
        <begin position="422"/>
        <end position="444"/>
    </location>
</feature>
<keyword evidence="11" id="KW-1185">Reference proteome</keyword>
<feature type="domain" description="MacB-like periplasmic core" evidence="9">
    <location>
        <begin position="17"/>
        <end position="218"/>
    </location>
</feature>
<protein>
    <submittedName>
        <fullName evidence="10">FtsX-like permease family protein</fullName>
    </submittedName>
</protein>
<feature type="transmembrane region" description="Helical" evidence="7">
    <location>
        <begin position="756"/>
        <end position="784"/>
    </location>
</feature>
<reference evidence="10 11" key="2">
    <citation type="submission" date="2019-09" db="EMBL/GenBank/DDBJ databases">
        <authorList>
            <person name="Jin C."/>
        </authorList>
    </citation>
    <scope>NUCLEOTIDE SEQUENCE [LARGE SCALE GENOMIC DNA]</scope>
    <source>
        <strain evidence="10 11">AN110305</strain>
    </source>
</reference>
<evidence type="ECO:0000256" key="3">
    <source>
        <dbReference type="ARBA" id="ARBA00022692"/>
    </source>
</evidence>
<evidence type="ECO:0000256" key="5">
    <source>
        <dbReference type="ARBA" id="ARBA00023136"/>
    </source>
</evidence>
<evidence type="ECO:0000256" key="7">
    <source>
        <dbReference type="SAM" id="Phobius"/>
    </source>
</evidence>
<dbReference type="RefSeq" id="WP_149847975.1">
    <property type="nucleotide sequence ID" value="NZ_VUOB01000005.1"/>
</dbReference>
<evidence type="ECO:0000256" key="1">
    <source>
        <dbReference type="ARBA" id="ARBA00004651"/>
    </source>
</evidence>
<evidence type="ECO:0000259" key="9">
    <source>
        <dbReference type="Pfam" id="PF12704"/>
    </source>
</evidence>
<gene>
    <name evidence="10" type="ORF">F0L68_03695</name>
</gene>
<name>A0A5B2XRU8_9PSEU</name>
<dbReference type="Pfam" id="PF12704">
    <property type="entry name" value="MacB_PCD"/>
    <property type="match status" value="2"/>
</dbReference>
<evidence type="ECO:0000256" key="2">
    <source>
        <dbReference type="ARBA" id="ARBA00022475"/>
    </source>
</evidence>
<organism evidence="10 11">
    <name type="scientific">Solihabitans fulvus</name>
    <dbReference type="NCBI Taxonomy" id="1892852"/>
    <lineage>
        <taxon>Bacteria</taxon>
        <taxon>Bacillati</taxon>
        <taxon>Actinomycetota</taxon>
        <taxon>Actinomycetes</taxon>
        <taxon>Pseudonocardiales</taxon>
        <taxon>Pseudonocardiaceae</taxon>
        <taxon>Solihabitans</taxon>
    </lineage>
</organism>
<comment type="caution">
    <text evidence="10">The sequence shown here is derived from an EMBL/GenBank/DDBJ whole genome shotgun (WGS) entry which is preliminary data.</text>
</comment>
<sequence>MLRTVLAGLRARPLRLLLSAVAVALGVAFVAGSLVLSDAVHAGLRDAVAVQTRGVDASISQTRRGGAALDDELLATVRGVHGVAAAEGRSTVGALLRDASGRPRETSATTLPADQGLRPFDLADGRLPGTAGEIAIERDTAEGHALGQLVTVLDQDGRQHTFTLVGTVTRPTDAGIGAAALVLLPEALRQLARGQGFDEIVVRATPGVGRPRLVADLTGAVGGRGVEVVTGQEAAARLLDNTAPDSSGLTGFFTAFAVLAMIVAAMVIINSFTILVAQRARELALLRCVGAGKRQVFASVLAEAAAVGAVASVVGLCGGRGVAAALQSIVGALGGHHATVYLPVTARTVVASLAIGVLVTALAAALPARAATRVAPVDALRTPLEGRSARAGRPRTIAGLALLAVGVGAAVFALRVEAQAGAALSVAAMVALLGAVLATGPLLVGSVMRALGAICAPMLGRSARLAALNAGRNPKRTAASAAALTIGLAVVSLVTTMAAGVEAGQSRSLDQQLAAQFTVTSLLDSQPLPPTLPATLAAVPGVAAAAPRVSFSGDLGALGGWGMTAVRGDAFGGLLRPVVLSGHLDRLGPGELAVSQELARQTGVAVGDTVQAGPRGNPVPLRAVAVYDSVQAPGVDLRLAVVDLGQLPALDPTGFSYDGSILVRLAEGADPNQVRPALERALAAAPLATLNSVADLKDRMSAPLRGTLNLMWALAALAVLIAFAGIANTLSLSVLERTRESALLRALGLTRGGLGGAIAVESVFVALFGAACGLLLGVGSAWLLARVASTGAQPVLFTLPLGRLGVLLGAAVLAAPLAALIPARRAARGSLVAGMAER</sequence>
<accession>A0A5B2XRU8</accession>
<dbReference type="InterPro" id="IPR003838">
    <property type="entry name" value="ABC3_permease_C"/>
</dbReference>
<feature type="transmembrane region" description="Helical" evidence="7">
    <location>
        <begin position="481"/>
        <end position="501"/>
    </location>
</feature>
<feature type="transmembrane region" description="Helical" evidence="7">
    <location>
        <begin position="397"/>
        <end position="416"/>
    </location>
</feature>
<comment type="similarity">
    <text evidence="6">Belongs to the ABC-4 integral membrane protein family.</text>
</comment>
<proteinExistence type="inferred from homology"/>
<dbReference type="Pfam" id="PF02687">
    <property type="entry name" value="FtsX"/>
    <property type="match status" value="2"/>
</dbReference>
<keyword evidence="4 7" id="KW-1133">Transmembrane helix</keyword>
<feature type="domain" description="ABC3 transporter permease C-terminal" evidence="8">
    <location>
        <begin position="255"/>
        <end position="374"/>
    </location>
</feature>
<keyword evidence="3 7" id="KW-0812">Transmembrane</keyword>
<reference evidence="10 11" key="1">
    <citation type="submission" date="2019-09" db="EMBL/GenBank/DDBJ databases">
        <title>Goodfellowia gen. nov., a new genus of the Pseudonocardineae related to Actinoalloteichus, containing Goodfellowia coeruleoviolacea gen. nov., comb. nov. gen. nov., comb. nov.</title>
        <authorList>
            <person name="Labeda D."/>
        </authorList>
    </citation>
    <scope>NUCLEOTIDE SEQUENCE [LARGE SCALE GENOMIC DNA]</scope>
    <source>
        <strain evidence="10 11">AN110305</strain>
    </source>
</reference>
<evidence type="ECO:0000313" key="11">
    <source>
        <dbReference type="Proteomes" id="UP000323454"/>
    </source>
</evidence>
<dbReference type="PANTHER" id="PTHR30572">
    <property type="entry name" value="MEMBRANE COMPONENT OF TRANSPORTER-RELATED"/>
    <property type="match status" value="1"/>
</dbReference>
<dbReference type="EMBL" id="VUOB01000005">
    <property type="protein sequence ID" value="KAA2265690.1"/>
    <property type="molecule type" value="Genomic_DNA"/>
</dbReference>
<keyword evidence="5 7" id="KW-0472">Membrane</keyword>
<dbReference type="GO" id="GO:0022857">
    <property type="term" value="F:transmembrane transporter activity"/>
    <property type="evidence" value="ECO:0007669"/>
    <property type="project" value="TreeGrafter"/>
</dbReference>
<keyword evidence="2" id="KW-1003">Cell membrane</keyword>
<dbReference type="Proteomes" id="UP000323454">
    <property type="component" value="Unassembled WGS sequence"/>
</dbReference>
<feature type="transmembrane region" description="Helical" evidence="7">
    <location>
        <begin position="252"/>
        <end position="276"/>
    </location>
</feature>
<feature type="transmembrane region" description="Helical" evidence="7">
    <location>
        <begin position="710"/>
        <end position="735"/>
    </location>
</feature>
<feature type="domain" description="MacB-like periplasmic core" evidence="9">
    <location>
        <begin position="477"/>
        <end position="680"/>
    </location>
</feature>
<feature type="transmembrane region" description="Helical" evidence="7">
    <location>
        <begin position="296"/>
        <end position="326"/>
    </location>
</feature>
<feature type="transmembrane region" description="Helical" evidence="7">
    <location>
        <begin position="804"/>
        <end position="821"/>
    </location>
</feature>
<comment type="subcellular location">
    <subcellularLocation>
        <location evidence="1">Cell membrane</location>
        <topology evidence="1">Multi-pass membrane protein</topology>
    </subcellularLocation>
</comment>
<feature type="domain" description="ABC3 transporter permease C-terminal" evidence="8">
    <location>
        <begin position="713"/>
        <end position="829"/>
    </location>
</feature>
<dbReference type="AlphaFoldDB" id="A0A5B2XRU8"/>
<evidence type="ECO:0000256" key="6">
    <source>
        <dbReference type="ARBA" id="ARBA00038076"/>
    </source>
</evidence>
<dbReference type="InterPro" id="IPR050250">
    <property type="entry name" value="Macrolide_Exporter_MacB"/>
</dbReference>
<evidence type="ECO:0000259" key="8">
    <source>
        <dbReference type="Pfam" id="PF02687"/>
    </source>
</evidence>
<dbReference type="GO" id="GO:0005886">
    <property type="term" value="C:plasma membrane"/>
    <property type="evidence" value="ECO:0007669"/>
    <property type="project" value="UniProtKB-SubCell"/>
</dbReference>
<dbReference type="OrthoDB" id="9780560at2"/>